<feature type="compositionally biased region" description="Low complexity" evidence="11">
    <location>
        <begin position="1497"/>
        <end position="1510"/>
    </location>
</feature>
<dbReference type="InterPro" id="IPR057991">
    <property type="entry name" value="TPR_TAF2_C"/>
</dbReference>
<evidence type="ECO:0000313" key="14">
    <source>
        <dbReference type="Proteomes" id="UP000092730"/>
    </source>
</evidence>
<dbReference type="SMART" id="SM00297">
    <property type="entry name" value="BROMO"/>
    <property type="match status" value="3"/>
</dbReference>
<dbReference type="SUPFAM" id="SSF47370">
    <property type="entry name" value="Bromodomain"/>
    <property type="match status" value="3"/>
</dbReference>
<reference evidence="13" key="1">
    <citation type="submission" date="2013-07" db="EMBL/GenBank/DDBJ databases">
        <authorList>
            <consortium name="The Broad Institute Genome Sequencing Platform"/>
            <person name="Cuomo C."/>
            <person name="Litvintseva A."/>
            <person name="Chen Y."/>
            <person name="Heitman J."/>
            <person name="Sun S."/>
            <person name="Springer D."/>
            <person name="Dromer F."/>
            <person name="Young S.K."/>
            <person name="Zeng Q."/>
            <person name="Gargeya S."/>
            <person name="Fitzgerald M."/>
            <person name="Abouelleil A."/>
            <person name="Alvarado L."/>
            <person name="Berlin A.M."/>
            <person name="Chapman S.B."/>
            <person name="Dewar J."/>
            <person name="Goldberg J."/>
            <person name="Griggs A."/>
            <person name="Gujja S."/>
            <person name="Hansen M."/>
            <person name="Howarth C."/>
            <person name="Imamovic A."/>
            <person name="Larimer J."/>
            <person name="McCowan C."/>
            <person name="Murphy C."/>
            <person name="Pearson M."/>
            <person name="Priest M."/>
            <person name="Roberts A."/>
            <person name="Saif S."/>
            <person name="Shea T."/>
            <person name="Sykes S."/>
            <person name="Wortman J."/>
            <person name="Nusbaum C."/>
            <person name="Birren B."/>
        </authorList>
    </citation>
    <scope>NUCLEOTIDE SEQUENCE</scope>
    <source>
        <strain evidence="13">CBS 10118</strain>
    </source>
</reference>
<evidence type="ECO:0000256" key="6">
    <source>
        <dbReference type="ARBA" id="ARBA00023163"/>
    </source>
</evidence>
<evidence type="ECO:0000256" key="1">
    <source>
        <dbReference type="ARBA" id="ARBA00004123"/>
    </source>
</evidence>
<evidence type="ECO:0000256" key="2">
    <source>
        <dbReference type="ARBA" id="ARBA00010937"/>
    </source>
</evidence>
<dbReference type="CDD" id="cd04369">
    <property type="entry name" value="Bromodomain"/>
    <property type="match status" value="1"/>
</dbReference>
<feature type="region of interest" description="Disordered" evidence="11">
    <location>
        <begin position="1351"/>
        <end position="1590"/>
    </location>
</feature>
<evidence type="ECO:0000256" key="11">
    <source>
        <dbReference type="SAM" id="MobiDB-lite"/>
    </source>
</evidence>
<dbReference type="PANTHER" id="PTHR15137">
    <property type="entry name" value="TRANSCRIPTION INITIATION FACTOR TFIID"/>
    <property type="match status" value="1"/>
</dbReference>
<evidence type="ECO:0000256" key="7">
    <source>
        <dbReference type="ARBA" id="ARBA00023242"/>
    </source>
</evidence>
<dbReference type="GO" id="GO:0000976">
    <property type="term" value="F:transcription cis-regulatory region binding"/>
    <property type="evidence" value="ECO:0007669"/>
    <property type="project" value="TreeGrafter"/>
</dbReference>
<dbReference type="InterPro" id="IPR042097">
    <property type="entry name" value="Aminopeptidase_N-like_N_sf"/>
</dbReference>
<dbReference type="Pfam" id="PF25316">
    <property type="entry name" value="TAF2_3rd"/>
    <property type="match status" value="1"/>
</dbReference>
<comment type="subcellular location">
    <subcellularLocation>
        <location evidence="1">Nucleus</location>
    </subcellularLocation>
</comment>
<dbReference type="SUPFAM" id="SSF55486">
    <property type="entry name" value="Metalloproteases ('zincins'), catalytic domain"/>
    <property type="match status" value="1"/>
</dbReference>
<feature type="domain" description="Bromo" evidence="12">
    <location>
        <begin position="1200"/>
        <end position="1272"/>
    </location>
</feature>
<organism evidence="13 14">
    <name type="scientific">Kwoniella bestiolae CBS 10118</name>
    <dbReference type="NCBI Taxonomy" id="1296100"/>
    <lineage>
        <taxon>Eukaryota</taxon>
        <taxon>Fungi</taxon>
        <taxon>Dikarya</taxon>
        <taxon>Basidiomycota</taxon>
        <taxon>Agaricomycotina</taxon>
        <taxon>Tremellomycetes</taxon>
        <taxon>Tremellales</taxon>
        <taxon>Cryptococcaceae</taxon>
        <taxon>Kwoniella</taxon>
    </lineage>
</organism>
<dbReference type="InterPro" id="IPR037813">
    <property type="entry name" value="TAF2"/>
</dbReference>
<feature type="domain" description="Bromo" evidence="12">
    <location>
        <begin position="1610"/>
        <end position="1674"/>
    </location>
</feature>
<dbReference type="GO" id="GO:0003682">
    <property type="term" value="F:chromatin binding"/>
    <property type="evidence" value="ECO:0007669"/>
    <property type="project" value="TreeGrafter"/>
</dbReference>
<dbReference type="PANTHER" id="PTHR15137:SF9">
    <property type="entry name" value="TRANSCRIPTION INITIATION FACTOR TFIID SUBUNIT 2"/>
    <property type="match status" value="1"/>
</dbReference>
<reference evidence="13" key="2">
    <citation type="submission" date="2024-02" db="EMBL/GenBank/DDBJ databases">
        <title>Comparative genomics of Cryptococcus and Kwoniella reveals pathogenesis evolution and contrasting modes of karyotype evolution via chromosome fusion or intercentromeric recombination.</title>
        <authorList>
            <person name="Coelho M.A."/>
            <person name="David-Palma M."/>
            <person name="Shea T."/>
            <person name="Bowers K."/>
            <person name="McGinley-Smith S."/>
            <person name="Mohammad A.W."/>
            <person name="Gnirke A."/>
            <person name="Yurkov A.M."/>
            <person name="Nowrousian M."/>
            <person name="Sun S."/>
            <person name="Cuomo C.A."/>
            <person name="Heitman J."/>
        </authorList>
    </citation>
    <scope>NUCLEOTIDE SEQUENCE</scope>
    <source>
        <strain evidence="13">CBS 10118</strain>
    </source>
</reference>
<dbReference type="FunFam" id="1.20.920.10:FF:000071">
    <property type="entry name" value="Unplaced genomic scaffold supercont1.3, whole genome shotgun sequence"/>
    <property type="match status" value="1"/>
</dbReference>
<evidence type="ECO:0000256" key="5">
    <source>
        <dbReference type="ARBA" id="ARBA00023117"/>
    </source>
</evidence>
<evidence type="ECO:0000256" key="8">
    <source>
        <dbReference type="ARBA" id="ARBA00025346"/>
    </source>
</evidence>
<evidence type="ECO:0000256" key="9">
    <source>
        <dbReference type="ARBA" id="ARBA00076306"/>
    </source>
</evidence>
<dbReference type="Pfam" id="PF00439">
    <property type="entry name" value="Bromodomain"/>
    <property type="match status" value="3"/>
</dbReference>
<dbReference type="KEGG" id="kbi:30212550"/>
<dbReference type="Pfam" id="PF25577">
    <property type="entry name" value="TPR_TAF2_C"/>
    <property type="match status" value="1"/>
</dbReference>
<dbReference type="FunFam" id="1.10.390.10:FF:000011">
    <property type="entry name" value="Transcription initiation factor TFIID subunit"/>
    <property type="match status" value="1"/>
</dbReference>
<keyword evidence="6" id="KW-0804">Transcription</keyword>
<dbReference type="InterPro" id="IPR057345">
    <property type="entry name" value="Ig-like_TAF2"/>
</dbReference>
<keyword evidence="14" id="KW-1185">Reference proteome</keyword>
<evidence type="ECO:0000259" key="12">
    <source>
        <dbReference type="PROSITE" id="PS50014"/>
    </source>
</evidence>
<feature type="region of interest" description="Disordered" evidence="11">
    <location>
        <begin position="1164"/>
        <end position="1183"/>
    </location>
</feature>
<dbReference type="Gene3D" id="2.60.40.1730">
    <property type="entry name" value="tricorn interacting facor f3 domain"/>
    <property type="match status" value="1"/>
</dbReference>
<comment type="similarity">
    <text evidence="2">Belongs to the TAF2 family.</text>
</comment>
<dbReference type="SUPFAM" id="SSF63737">
    <property type="entry name" value="Leukotriene A4 hydrolase N-terminal domain"/>
    <property type="match status" value="1"/>
</dbReference>
<feature type="compositionally biased region" description="Pro residues" evidence="11">
    <location>
        <begin position="1544"/>
        <end position="1558"/>
    </location>
</feature>
<dbReference type="CDD" id="cd09839">
    <property type="entry name" value="M1_like_TAF2"/>
    <property type="match status" value="1"/>
</dbReference>
<dbReference type="InterPro" id="IPR027268">
    <property type="entry name" value="Peptidase_M4/M1_CTD_sf"/>
</dbReference>
<gene>
    <name evidence="13" type="ORF">I302_109009</name>
</gene>
<dbReference type="GO" id="GO:0005669">
    <property type="term" value="C:transcription factor TFIID complex"/>
    <property type="evidence" value="ECO:0007669"/>
    <property type="project" value="InterPro"/>
</dbReference>
<protein>
    <recommendedName>
        <fullName evidence="3">Transcription initiation factor TFIID subunit 2</fullName>
    </recommendedName>
    <alternativeName>
        <fullName evidence="9">TBP-associated factor 2</fullName>
    </alternativeName>
</protein>
<evidence type="ECO:0000313" key="13">
    <source>
        <dbReference type="EMBL" id="WVW86953.1"/>
    </source>
</evidence>
<evidence type="ECO:0000256" key="10">
    <source>
        <dbReference type="PROSITE-ProRule" id="PRU00035"/>
    </source>
</evidence>
<feature type="compositionally biased region" description="Basic and acidic residues" evidence="11">
    <location>
        <begin position="1466"/>
        <end position="1480"/>
    </location>
</feature>
<dbReference type="Proteomes" id="UP000092730">
    <property type="component" value="Chromosome 8"/>
</dbReference>
<accession>A0AAJ8MCI3</accession>
<keyword evidence="7" id="KW-0539">Nucleus</keyword>
<name>A0AAJ8MCI3_9TREE</name>
<keyword evidence="5 10" id="KW-0103">Bromodomain</keyword>
<dbReference type="GeneID" id="30212550"/>
<dbReference type="PRINTS" id="PR00503">
    <property type="entry name" value="BROMODOMAIN"/>
</dbReference>
<feature type="domain" description="Bromo" evidence="12">
    <location>
        <begin position="1711"/>
        <end position="1785"/>
    </location>
</feature>
<sequence>MSEEYGASRGFTVTHQRNVLDIDFSGIITASAFLTIQPTNPSLRAIYLNASPLLQINNVTLSSPTLVEAFLPTPASFTLSNPFQPLPTREPPIDIKSHPEIKRKTWSAMGESDEGELAISVSGGWVRLLHTELPSGNGQTQVSFAPIHVQIDYQLVLGGDVVEGIVFNRPGDAGDDSQIPHMFLSPTIYDAARIWTPCVDSLWERCTWELEFIVPRYLEGGEPGPDEEAYPVMVVSSGELMEQVTHPHDPNKVIFYYLQTNPTSVQHISFAAGPFEMHCCSADESHKPILAFCLPGELDNLKHSTSWLPRAMSFYAEMGSYPFTDFKAVFVNNPRTECSTSATLAILSSNLLHPPEVIEQAVEIRRVLSLALIQQWIGVNIIQRTLADTWLINGLALYIQAQFIRHLLGNNEYRFRLKKDIDRCVQQDQGSQWPLCVPGIIDPPDANTTAFTNLKAPLVLHILDRYIAKTGTSLGLSQVIPRIFVASLSDELQGNSLTTQYFFRQCRKVSGLDLQTFQDQWIFGSGCPRLSIKTNFIKKKLLVEFTVTQTQPANDYINRLSEKVKKTAVWKRPTHFFEGSLTVRIHEADGAPFEHLVDIKTPSKTFPLPFNTKYKRTRRSGHIAARFSKMQDALAAGEANDEEDEARLQAADRAGVFAYPPWEDEEERRRWKVAEWGENDADQMMGEGGGYEWIRIDPECEWLASIEYNEKPWCWISQLQGDRDVIAQLEAINRMRAFPSPVIASELARTVLVKNYYYRVRMEAARALATYNIAECDYLGYFFVLKLFQTLYCHPPDDPDAEASAMECRPLPNDFSNFSDYFVKKCLIAAMPDLRDMQTRTVWRNARRILLDLLRSNDNTGNRWSDSYYVAAIITAIGNAFTFGSSAQPSLDEKEREAEASLMRDSGEALDRAMTMDRLVPSYHNLITKAGLQTHIKSILAGQATNDARLLLSYTREGNFEPIRMVAFDGLLLCKPPGRSLALDQYLDEVIRSDHSLTIRRHVARGLSESILMTLALGEIQVPQPGVLDDESEEAREKRNEAQSNAIVKAVRKDFAKKEDVKVLIQNLLISSFTSPDHEVLMALLKVAEIVSASSPEPLPGNIITLQTPTVETAPALPTPKIRLSMGSSEIRPDAQGYGFPIVDGQMTPGGSNIPLKITLNPNANVSQSSQKKKNVPKQQRRGLSDNDFKAITIALQKLIAHKTSYWFRQPVDPVRDDAHDYSAVIKNPMDLQTISAKLDNGMYANRQEFVTDVRLIIANCYTYNTTPTSLVRKAGEAFEKMFNNLWSKTEHTLSSSAAAAQQAALAPRTPIAIPPAPVAAPPLAAEASLPAPKATAVKFKVKPPKTVSIDTSVTEHVPPMAPPPLPSSKKSALSATSATTKSPDRPPVPTFPPSENKLSKKRKEPSKSRNELDDILGAEVDEIEKRRPSLNDGLDDLLVPKSENDSPRPPAAKKIKIPLVQPRNKSPEKERTTSAEPKHTSKIKLATPTSTPPLPSTSQIPSGISVDVKPSIKKSKPKPLSVNIPSEGKKASSIERSTASASPAPPPKAQLPPPNQPLPSDTTAAVPTRNKPVPPPDLPPTVKNNTAMKNKRGKHLMSILMKEFAAVFFLKPVDPIADGCPTYLDEIKQPMDFGTIVKKIDGRKYKTLGQFARDIELVFANCRQFNPPGEITQCADTVESVYWREWPKVASAKMTPEERKAMGSLINQALKNPLSEWFRYAVDPIALGIPTYFDIIPPDDARDLTLIKNKFDKGQYREAKHVDEDVELMLENARVFNGEGAVVDAANALGKWWTQQRHKMD</sequence>
<dbReference type="GO" id="GO:0006325">
    <property type="term" value="P:chromatin organization"/>
    <property type="evidence" value="ECO:0007669"/>
    <property type="project" value="UniProtKB-ARBA"/>
</dbReference>
<dbReference type="Gene3D" id="1.10.390.10">
    <property type="entry name" value="Neutral Protease Domain 2"/>
    <property type="match status" value="1"/>
</dbReference>
<comment type="function">
    <text evidence="8">Functions as a component of the DNA-binding general transcription factor complex TFIID. Binding of TFIID to a promoter (with or without TATA element) is the initial step in pre-initiation complex (PIC) formation. TFIID plays a key role in the regulation of gene expression by RNA polymerase II through different activities such as transcription activator interaction, core promoter recognition and selectivity, TFIIA and TFIIB interaction, chromatin modification (histone acetylation by TAF1), facilitation of DNA opening and initiation of transcription.</text>
</comment>
<proteinExistence type="inferred from homology"/>
<dbReference type="InterPro" id="IPR036427">
    <property type="entry name" value="Bromodomain-like_sf"/>
</dbReference>
<evidence type="ECO:0000256" key="3">
    <source>
        <dbReference type="ARBA" id="ARBA00017363"/>
    </source>
</evidence>
<feature type="compositionally biased region" description="Basic residues" evidence="11">
    <location>
        <begin position="1171"/>
        <end position="1181"/>
    </location>
</feature>
<feature type="compositionally biased region" description="Acidic residues" evidence="11">
    <location>
        <begin position="1414"/>
        <end position="1423"/>
    </location>
</feature>
<dbReference type="EMBL" id="CP144548">
    <property type="protein sequence ID" value="WVW86953.1"/>
    <property type="molecule type" value="Genomic_DNA"/>
</dbReference>
<dbReference type="PROSITE" id="PS50014">
    <property type="entry name" value="BROMODOMAIN_2"/>
    <property type="match status" value="3"/>
</dbReference>
<dbReference type="GO" id="GO:0006367">
    <property type="term" value="P:transcription initiation at RNA polymerase II promoter"/>
    <property type="evidence" value="ECO:0007669"/>
    <property type="project" value="TreeGrafter"/>
</dbReference>
<dbReference type="RefSeq" id="XP_065726854.1">
    <property type="nucleotide sequence ID" value="XM_065870782.1"/>
</dbReference>
<dbReference type="Gene3D" id="1.20.920.10">
    <property type="entry name" value="Bromodomain-like"/>
    <property type="match status" value="3"/>
</dbReference>
<dbReference type="GO" id="GO:0016251">
    <property type="term" value="F:RNA polymerase II general transcription initiation factor activity"/>
    <property type="evidence" value="ECO:0007669"/>
    <property type="project" value="TreeGrafter"/>
</dbReference>
<feature type="compositionally biased region" description="Low complexity" evidence="11">
    <location>
        <begin position="1368"/>
        <end position="1382"/>
    </location>
</feature>
<evidence type="ECO:0000256" key="4">
    <source>
        <dbReference type="ARBA" id="ARBA00023015"/>
    </source>
</evidence>
<dbReference type="InterPro" id="IPR001487">
    <property type="entry name" value="Bromodomain"/>
</dbReference>
<keyword evidence="4" id="KW-0805">Transcription regulation</keyword>